<evidence type="ECO:0000256" key="2">
    <source>
        <dbReference type="ARBA" id="ARBA00022692"/>
    </source>
</evidence>
<reference evidence="9" key="2">
    <citation type="submission" date="2018-10" db="EMBL/GenBank/DDBJ databases">
        <title>FDA dAtabase for Regulatory Grade micrObial Sequences (FDA-ARGOS): Supporting development and validation of Infectious Disease Dx tests.</title>
        <authorList>
            <person name="Goldberg B."/>
            <person name="Campos J."/>
            <person name="Tallon L."/>
            <person name="Sadzewicz L."/>
            <person name="Zhao X."/>
            <person name="Vavikolanu K."/>
            <person name="Mehta A."/>
            <person name="Aluvathingal J."/>
            <person name="Nadendla S."/>
            <person name="Geyer C."/>
            <person name="Nandy P."/>
            <person name="Yan Y."/>
            <person name="Sichtig H."/>
        </authorList>
    </citation>
    <scope>NUCLEOTIDE SEQUENCE [LARGE SCALE GENOMIC DNA]</scope>
    <source>
        <strain evidence="9">FDAARGOS_526</strain>
    </source>
</reference>
<evidence type="ECO:0000256" key="3">
    <source>
        <dbReference type="ARBA" id="ARBA00022989"/>
    </source>
</evidence>
<dbReference type="RefSeq" id="WP_033559161.1">
    <property type="nucleotide sequence ID" value="NZ_ABTEQQ020000001.1"/>
</dbReference>
<feature type="transmembrane region" description="Helical" evidence="5">
    <location>
        <begin position="359"/>
        <end position="376"/>
    </location>
</feature>
<organism evidence="8 9">
    <name type="scientific">Citrobacter koseri</name>
    <name type="common">Citrobacter diversus</name>
    <dbReference type="NCBI Taxonomy" id="545"/>
    <lineage>
        <taxon>Bacteria</taxon>
        <taxon>Pseudomonadati</taxon>
        <taxon>Pseudomonadota</taxon>
        <taxon>Gammaproteobacteria</taxon>
        <taxon>Enterobacterales</taxon>
        <taxon>Enterobacteriaceae</taxon>
        <taxon>Citrobacter</taxon>
    </lineage>
</organism>
<feature type="transmembrane region" description="Helical" evidence="5">
    <location>
        <begin position="9"/>
        <end position="27"/>
    </location>
</feature>
<dbReference type="InterPro" id="IPR011701">
    <property type="entry name" value="MFS"/>
</dbReference>
<reference evidence="7" key="3">
    <citation type="submission" date="2020-11" db="EMBL/GenBank/DDBJ databases">
        <title>Enhanced detection system for hospital associated transmission using whole genome sequencing surveillance.</title>
        <authorList>
            <person name="Harrison L.H."/>
            <person name="Van Tyne D."/>
            <person name="Marsh J.W."/>
            <person name="Griffith M.P."/>
            <person name="Snyder D.J."/>
            <person name="Cooper V.S."/>
            <person name="Mustapha M."/>
        </authorList>
    </citation>
    <scope>NUCLEOTIDE SEQUENCE</scope>
    <source>
        <strain evidence="7">CB00014</strain>
    </source>
</reference>
<dbReference type="Gene3D" id="1.20.1250.20">
    <property type="entry name" value="MFS general substrate transporter like domains"/>
    <property type="match status" value="1"/>
</dbReference>
<dbReference type="SUPFAM" id="SSF103473">
    <property type="entry name" value="MFS general substrate transporter"/>
    <property type="match status" value="1"/>
</dbReference>
<keyword evidence="4 5" id="KW-0472">Membrane</keyword>
<dbReference type="GO" id="GO:0022857">
    <property type="term" value="F:transmembrane transporter activity"/>
    <property type="evidence" value="ECO:0007669"/>
    <property type="project" value="InterPro"/>
</dbReference>
<evidence type="ECO:0000313" key="8">
    <source>
        <dbReference type="EMBL" id="RSC17767.1"/>
    </source>
</evidence>
<name>A0AAQ0V7V6_CITKO</name>
<accession>A0AAQ0V7V6</accession>
<feature type="transmembrane region" description="Helical" evidence="5">
    <location>
        <begin position="98"/>
        <end position="117"/>
    </location>
</feature>
<feature type="transmembrane region" description="Helical" evidence="5">
    <location>
        <begin position="129"/>
        <end position="147"/>
    </location>
</feature>
<comment type="caution">
    <text evidence="8">The sequence shown here is derived from an EMBL/GenBank/DDBJ whole genome shotgun (WGS) entry which is preliminary data.</text>
</comment>
<sequence>MEKFNNNHLIYLIPIICGFTAANMYYVQPLAPVISSELMVSYERASMLYSFALTGNALSLFFIIPLGDFYSKRKLISLLYFLSTMSLLIFFITKSYYLLSASAVLIGTGTSAIPLITAGLSKLQGGTRYIGRIMAGVLTGILFSRFLSSMLSEIWGWKSVYALSALVMFMSGIILFKDYPAPDNKEVKTHASYFHILFLNIRGLTQDSVIRHYCFNAFAIMFLFSAFWSNVSMYLTTAFHFSQTQVGLFSLTGVAGASSALFSSRILEIINYRNNILFFLVVASLLAMGFSGNHLSITVAGALLIDAFIQLIHVNNQRGLFLSCQGNEARAASCYMMSFVTGGAIGGFISSYLYAIFGWNVVLISCAIITMIPLFIKTKTRENFNEPN</sequence>
<gene>
    <name evidence="8" type="ORF">EGS84_12865</name>
    <name evidence="7" type="ORF">I5687_01505</name>
</gene>
<evidence type="ECO:0000259" key="6">
    <source>
        <dbReference type="PROSITE" id="PS50850"/>
    </source>
</evidence>
<evidence type="ECO:0000256" key="5">
    <source>
        <dbReference type="SAM" id="Phobius"/>
    </source>
</evidence>
<dbReference type="InterPro" id="IPR020846">
    <property type="entry name" value="MFS_dom"/>
</dbReference>
<feature type="transmembrane region" description="Helical" evidence="5">
    <location>
        <begin position="47"/>
        <end position="66"/>
    </location>
</feature>
<feature type="domain" description="Major facilitator superfamily (MFS) profile" evidence="6">
    <location>
        <begin position="1"/>
        <end position="385"/>
    </location>
</feature>
<dbReference type="EMBL" id="JADVNV010000001">
    <property type="protein sequence ID" value="MBJ9866627.1"/>
    <property type="molecule type" value="Genomic_DNA"/>
</dbReference>
<evidence type="ECO:0000256" key="1">
    <source>
        <dbReference type="ARBA" id="ARBA00022475"/>
    </source>
</evidence>
<dbReference type="PROSITE" id="PS50850">
    <property type="entry name" value="MFS"/>
    <property type="match status" value="1"/>
</dbReference>
<dbReference type="Proteomes" id="UP000807555">
    <property type="component" value="Unassembled WGS sequence"/>
</dbReference>
<dbReference type="PANTHER" id="PTHR42910:SF1">
    <property type="entry name" value="MAJOR FACILITATOR SUPERFAMILY (MFS) PROFILE DOMAIN-CONTAINING PROTEIN"/>
    <property type="match status" value="1"/>
</dbReference>
<feature type="transmembrane region" description="Helical" evidence="5">
    <location>
        <begin position="209"/>
        <end position="228"/>
    </location>
</feature>
<evidence type="ECO:0000313" key="7">
    <source>
        <dbReference type="EMBL" id="MBJ9866627.1"/>
    </source>
</evidence>
<dbReference type="EMBL" id="RKIT01000002">
    <property type="protein sequence ID" value="RSC17767.1"/>
    <property type="molecule type" value="Genomic_DNA"/>
</dbReference>
<feature type="transmembrane region" description="Helical" evidence="5">
    <location>
        <begin position="159"/>
        <end position="176"/>
    </location>
</feature>
<feature type="transmembrane region" description="Helical" evidence="5">
    <location>
        <begin position="274"/>
        <end position="291"/>
    </location>
</feature>
<keyword evidence="2 5" id="KW-0812">Transmembrane</keyword>
<dbReference type="Proteomes" id="UP000282299">
    <property type="component" value="Unassembled WGS sequence"/>
</dbReference>
<feature type="transmembrane region" description="Helical" evidence="5">
    <location>
        <begin position="248"/>
        <end position="267"/>
    </location>
</feature>
<dbReference type="AlphaFoldDB" id="A0AAQ0V7V6"/>
<protein>
    <submittedName>
        <fullName evidence="8">MFS transporter</fullName>
    </submittedName>
</protein>
<keyword evidence="3 5" id="KW-1133">Transmembrane helix</keyword>
<dbReference type="InterPro" id="IPR036259">
    <property type="entry name" value="MFS_trans_sf"/>
</dbReference>
<dbReference type="Pfam" id="PF07690">
    <property type="entry name" value="MFS_1"/>
    <property type="match status" value="1"/>
</dbReference>
<proteinExistence type="predicted"/>
<reference evidence="8" key="1">
    <citation type="submission" date="2018-10" db="EMBL/GenBank/DDBJ databases">
        <title>FDA dAtabase for Regulatory Grade micrObial Sequences (FDA-ARGOS): Supporting development and validation of Infectious Disease Dx tests.</title>
        <authorList>
            <person name="Campos J."/>
            <person name="Goldberg B."/>
            <person name="Tallon L.J."/>
            <person name="Sadzewicz L."/>
            <person name="Zhao X."/>
            <person name="Vavikolanu K."/>
            <person name="Mehta A."/>
            <person name="Aluvathingal J."/>
            <person name="Nadendla S."/>
            <person name="Geyer C."/>
            <person name="Nandy P."/>
            <person name="Yan Y."/>
            <person name="Sichtig H."/>
        </authorList>
    </citation>
    <scope>NUCLEOTIDE SEQUENCE</scope>
    <source>
        <strain evidence="8">FDAARGOS_526</strain>
    </source>
</reference>
<dbReference type="CDD" id="cd17324">
    <property type="entry name" value="MFS_NepI_like"/>
    <property type="match status" value="1"/>
</dbReference>
<evidence type="ECO:0000313" key="9">
    <source>
        <dbReference type="Proteomes" id="UP000282299"/>
    </source>
</evidence>
<feature type="transmembrane region" description="Helical" evidence="5">
    <location>
        <begin position="75"/>
        <end position="92"/>
    </location>
</feature>
<evidence type="ECO:0000256" key="4">
    <source>
        <dbReference type="ARBA" id="ARBA00023136"/>
    </source>
</evidence>
<keyword evidence="1" id="KW-1003">Cell membrane</keyword>
<dbReference type="PANTHER" id="PTHR42910">
    <property type="entry name" value="TRANSPORTER SCO4007-RELATED"/>
    <property type="match status" value="1"/>
</dbReference>